<dbReference type="STRING" id="1192197.JBW_01580"/>
<evidence type="ECO:0000259" key="1">
    <source>
        <dbReference type="Pfam" id="PF13550"/>
    </source>
</evidence>
<dbReference type="Proteomes" id="UP000005361">
    <property type="component" value="Chromosome"/>
</dbReference>
<dbReference type="OrthoDB" id="5917852at2"/>
<dbReference type="Pfam" id="PF13550">
    <property type="entry name" value="Phage-tail_3"/>
    <property type="match status" value="1"/>
</dbReference>
<dbReference type="AlphaFoldDB" id="I9NMR3"/>
<evidence type="ECO:0000313" key="2">
    <source>
        <dbReference type="EMBL" id="AJQ26930.1"/>
    </source>
</evidence>
<dbReference type="HOGENOM" id="CLU_291674_0_0_9"/>
<reference evidence="2 3" key="1">
    <citation type="journal article" date="2015" name="Genome Announc.">
        <title>Complete Genome Sequence of Pelosinus fermentans JBW45, a Member of a Remarkably Competitive Group of Negativicutes in the Firmicutes Phylum.</title>
        <authorList>
            <person name="De Leon K.B."/>
            <person name="Utturkar S.M."/>
            <person name="Camilleri L.B."/>
            <person name="Elias D.A."/>
            <person name="Arkin A.P."/>
            <person name="Fields M.W."/>
            <person name="Brown S.D."/>
            <person name="Wall J.D."/>
        </authorList>
    </citation>
    <scope>NUCLEOTIDE SEQUENCE [LARGE SCALE GENOMIC DNA]</scope>
    <source>
        <strain evidence="2 3">JBW45</strain>
    </source>
</reference>
<sequence>MAMNPYVGWGVTTLLSYFLNKSNNSSSSSSEPAELSAEASELGTPVPVIMGRSILKSPLTIYYGGFKSRAYTETYSAHANFSAWPIILSALAVWASSAITGASITGTPHSHGSYAPPPGEHKHGNKESVGPQILMLFVTWLLNWLINGRNLKTTIQKGFKYYLGYQMLCCVSGTDIRLRGLYIGYDANSEYDNNGAVWTGNISREDHLTAPYVIRVDKEELFGGVDENGGFVGDVRIYLGGADQPTDPWMIEQMSADSVQEELRGLTPAYRPFVSLVVPVAYIGKQASIPTTWVDVQWIPNRLGLGGIGDNDANPAEVIYEMHVNNEWGLGKSPELLDVNSLKAIGAVLKTEGLGITVKITSKTEVKTLIDNICEHLDMVRYADPMTGKLTFKLIRDDYAIDNLSMIDETMCSSIDFTRVVWSSSAGEIVAKYSDSSSLYNTSTVMENDPAIIEANNGDRNSQDIDFTYFTTAKNAAWAANRELKQQGFPLASVKLVCNRKAAAYRPGDVFKLNWKPYGISNLIMRVSDIDLGDFITGEITLEAIEDVFGVGKTTYGSNDTTSWTKPPTYPTGVQHFRYFEAPWELLQSKESYVYAAAVLPDSLTEKWNLWRYKDSSWLKTNGMTKWTPAGQLVGTLAEEGEVEDVVGFEVINLGGMLDLARRSTESGIQLARNGSRIIMIDNEIMGWGTISQLANGNFKISNIIRATYDTVPAVHTPGSIVYFLDYGYYGNVTTGGPVCAAGYTVNEQYNITTATAYKEEAFNSARNTRLVTVRRSERPAPPGRIRMTSHLQASVPRLIKAAGDVTISWAVRNKTASHGCVSQDDLTDYYSGQGFHAPEGLETVVRAYLGSTLIHTEILSQTAAGEGEIDPVTPTTGTYTWAQRCLYRMDFTQDTTITIGSKLDGLESYQSHSRTFAWKPPYIVDACATEEEARGIIARIYSNGNVTVVFDDATLNKTIPVTSMPLILLGTVYETEQEDAILAQNGKWVVPNGMAVAITGATAYDVIPLSNGYIALSYLNPDELGSLIAYQYNGSIFNQISIPNF</sequence>
<dbReference type="EMBL" id="CP010978">
    <property type="protein sequence ID" value="AJQ26930.1"/>
    <property type="molecule type" value="Genomic_DNA"/>
</dbReference>
<accession>I9NMR3</accession>
<reference evidence="3" key="2">
    <citation type="submission" date="2015-02" db="EMBL/GenBank/DDBJ databases">
        <title>Complete Genome Sequence of Pelosinus fermentans JBW45.</title>
        <authorList>
            <person name="De Leon K.B."/>
            <person name="Utturkar S.M."/>
            <person name="Camilleri L.B."/>
            <person name="Arkin A.P."/>
            <person name="Fields M.W."/>
            <person name="Brown S.D."/>
            <person name="Wall J.D."/>
        </authorList>
    </citation>
    <scope>NUCLEOTIDE SEQUENCE [LARGE SCALE GENOMIC DNA]</scope>
    <source>
        <strain evidence="3">JBW45</strain>
    </source>
</reference>
<organism evidence="2 3">
    <name type="scientific">Pelosinus fermentans JBW45</name>
    <dbReference type="NCBI Taxonomy" id="1192197"/>
    <lineage>
        <taxon>Bacteria</taxon>
        <taxon>Bacillati</taxon>
        <taxon>Bacillota</taxon>
        <taxon>Negativicutes</taxon>
        <taxon>Selenomonadales</taxon>
        <taxon>Sporomusaceae</taxon>
        <taxon>Pelosinus</taxon>
    </lineage>
</organism>
<dbReference type="RefSeq" id="WP_007959748.1">
    <property type="nucleotide sequence ID" value="NZ_CP010978.1"/>
</dbReference>
<evidence type="ECO:0000313" key="3">
    <source>
        <dbReference type="Proteomes" id="UP000005361"/>
    </source>
</evidence>
<dbReference type="InterPro" id="IPR032876">
    <property type="entry name" value="J_dom"/>
</dbReference>
<proteinExistence type="predicted"/>
<protein>
    <recommendedName>
        <fullName evidence="1">Tip attachment protein J domain-containing protein</fullName>
    </recommendedName>
</protein>
<gene>
    <name evidence="2" type="ORF">JBW_01580</name>
</gene>
<feature type="domain" description="Tip attachment protein J" evidence="1">
    <location>
        <begin position="364"/>
        <end position="519"/>
    </location>
</feature>
<dbReference type="KEGG" id="pft:JBW_01580"/>
<name>I9NMR3_9FIRM</name>